<dbReference type="InParanoid" id="K1QUG0"/>
<name>K1QUG0_MAGGI</name>
<protein>
    <submittedName>
        <fullName evidence="1">Uncharacterized protein</fullName>
    </submittedName>
</protein>
<evidence type="ECO:0000313" key="1">
    <source>
        <dbReference type="EMBL" id="EKC40477.1"/>
    </source>
</evidence>
<proteinExistence type="predicted"/>
<gene>
    <name evidence="1" type="ORF">CGI_10013513</name>
</gene>
<organism evidence="1">
    <name type="scientific">Magallana gigas</name>
    <name type="common">Pacific oyster</name>
    <name type="synonym">Crassostrea gigas</name>
    <dbReference type="NCBI Taxonomy" id="29159"/>
    <lineage>
        <taxon>Eukaryota</taxon>
        <taxon>Metazoa</taxon>
        <taxon>Spiralia</taxon>
        <taxon>Lophotrochozoa</taxon>
        <taxon>Mollusca</taxon>
        <taxon>Bivalvia</taxon>
        <taxon>Autobranchia</taxon>
        <taxon>Pteriomorphia</taxon>
        <taxon>Ostreida</taxon>
        <taxon>Ostreoidea</taxon>
        <taxon>Ostreidae</taxon>
        <taxon>Magallana</taxon>
    </lineage>
</organism>
<dbReference type="EMBL" id="JH816325">
    <property type="protein sequence ID" value="EKC40477.1"/>
    <property type="molecule type" value="Genomic_DNA"/>
</dbReference>
<accession>K1QUG0</accession>
<reference evidence="1" key="1">
    <citation type="journal article" date="2012" name="Nature">
        <title>The oyster genome reveals stress adaptation and complexity of shell formation.</title>
        <authorList>
            <person name="Zhang G."/>
            <person name="Fang X."/>
            <person name="Guo X."/>
            <person name="Li L."/>
            <person name="Luo R."/>
            <person name="Xu F."/>
            <person name="Yang P."/>
            <person name="Zhang L."/>
            <person name="Wang X."/>
            <person name="Qi H."/>
            <person name="Xiong Z."/>
            <person name="Que H."/>
            <person name="Xie Y."/>
            <person name="Holland P.W."/>
            <person name="Paps J."/>
            <person name="Zhu Y."/>
            <person name="Wu F."/>
            <person name="Chen Y."/>
            <person name="Wang J."/>
            <person name="Peng C."/>
            <person name="Meng J."/>
            <person name="Yang L."/>
            <person name="Liu J."/>
            <person name="Wen B."/>
            <person name="Zhang N."/>
            <person name="Huang Z."/>
            <person name="Zhu Q."/>
            <person name="Feng Y."/>
            <person name="Mount A."/>
            <person name="Hedgecock D."/>
            <person name="Xu Z."/>
            <person name="Liu Y."/>
            <person name="Domazet-Loso T."/>
            <person name="Du Y."/>
            <person name="Sun X."/>
            <person name="Zhang S."/>
            <person name="Liu B."/>
            <person name="Cheng P."/>
            <person name="Jiang X."/>
            <person name="Li J."/>
            <person name="Fan D."/>
            <person name="Wang W."/>
            <person name="Fu W."/>
            <person name="Wang T."/>
            <person name="Wang B."/>
            <person name="Zhang J."/>
            <person name="Peng Z."/>
            <person name="Li Y."/>
            <person name="Li N."/>
            <person name="Wang J."/>
            <person name="Chen M."/>
            <person name="He Y."/>
            <person name="Tan F."/>
            <person name="Song X."/>
            <person name="Zheng Q."/>
            <person name="Huang R."/>
            <person name="Yang H."/>
            <person name="Du X."/>
            <person name="Chen L."/>
            <person name="Yang M."/>
            <person name="Gaffney P.M."/>
            <person name="Wang S."/>
            <person name="Luo L."/>
            <person name="She Z."/>
            <person name="Ming Y."/>
            <person name="Huang W."/>
            <person name="Zhang S."/>
            <person name="Huang B."/>
            <person name="Zhang Y."/>
            <person name="Qu T."/>
            <person name="Ni P."/>
            <person name="Miao G."/>
            <person name="Wang J."/>
            <person name="Wang Q."/>
            <person name="Steinberg C.E."/>
            <person name="Wang H."/>
            <person name="Li N."/>
            <person name="Qian L."/>
            <person name="Zhang G."/>
            <person name="Li Y."/>
            <person name="Yang H."/>
            <person name="Liu X."/>
            <person name="Wang J."/>
            <person name="Yin Y."/>
            <person name="Wang J."/>
        </authorList>
    </citation>
    <scope>NUCLEOTIDE SEQUENCE [LARGE SCALE GENOMIC DNA]</scope>
    <source>
        <strain evidence="1">05x7-T-G4-1.051#20</strain>
    </source>
</reference>
<sequence>MAAAPHSLYNLVATFIPNCPDFLRDNIGWNARNCPFSVRRTEHHCYLLTKTQVIQSNALSLFL</sequence>
<dbReference type="HOGENOM" id="CLU_2887911_0_0_1"/>
<dbReference type="AlphaFoldDB" id="K1QUG0"/>